<dbReference type="AlphaFoldDB" id="A0A9D1N9J7"/>
<dbReference type="SUPFAM" id="SSF56784">
    <property type="entry name" value="HAD-like"/>
    <property type="match status" value="1"/>
</dbReference>
<dbReference type="Pfam" id="PF13419">
    <property type="entry name" value="HAD_2"/>
    <property type="match status" value="1"/>
</dbReference>
<dbReference type="FunFam" id="3.40.50.1000:FF:000022">
    <property type="entry name" value="Phosphoglycolate phosphatase"/>
    <property type="match status" value="1"/>
</dbReference>
<reference evidence="1" key="1">
    <citation type="submission" date="2020-10" db="EMBL/GenBank/DDBJ databases">
        <authorList>
            <person name="Gilroy R."/>
        </authorList>
    </citation>
    <scope>NUCLEOTIDE SEQUENCE</scope>
    <source>
        <strain evidence="1">10406</strain>
    </source>
</reference>
<gene>
    <name evidence="1" type="ORF">IAC73_02750</name>
</gene>
<comment type="caution">
    <text evidence="1">The sequence shown here is derived from an EMBL/GenBank/DDBJ whole genome shotgun (WGS) entry which is preliminary data.</text>
</comment>
<dbReference type="SFLD" id="SFLDG01129">
    <property type="entry name" value="C1.5:_HAD__Beta-PGM__Phosphata"/>
    <property type="match status" value="1"/>
</dbReference>
<keyword evidence="1" id="KW-0378">Hydrolase</keyword>
<dbReference type="PRINTS" id="PR00413">
    <property type="entry name" value="HADHALOGNASE"/>
</dbReference>
<dbReference type="InterPro" id="IPR036412">
    <property type="entry name" value="HAD-like_sf"/>
</dbReference>
<dbReference type="GO" id="GO:0008967">
    <property type="term" value="F:phosphoglycolate phosphatase activity"/>
    <property type="evidence" value="ECO:0007669"/>
    <property type="project" value="TreeGrafter"/>
</dbReference>
<dbReference type="SFLD" id="SFLDG01135">
    <property type="entry name" value="C1.5.6:_HAD__Beta-PGM__Phospha"/>
    <property type="match status" value="1"/>
</dbReference>
<dbReference type="InterPro" id="IPR050155">
    <property type="entry name" value="HAD-like_hydrolase_sf"/>
</dbReference>
<dbReference type="InterPro" id="IPR006439">
    <property type="entry name" value="HAD-SF_hydro_IA"/>
</dbReference>
<dbReference type="InterPro" id="IPR023214">
    <property type="entry name" value="HAD_sf"/>
</dbReference>
<dbReference type="NCBIfam" id="TIGR01549">
    <property type="entry name" value="HAD-SF-IA-v1"/>
    <property type="match status" value="1"/>
</dbReference>
<dbReference type="GO" id="GO:0006281">
    <property type="term" value="P:DNA repair"/>
    <property type="evidence" value="ECO:0007669"/>
    <property type="project" value="TreeGrafter"/>
</dbReference>
<dbReference type="InterPro" id="IPR041492">
    <property type="entry name" value="HAD_2"/>
</dbReference>
<dbReference type="NCBIfam" id="TIGR01509">
    <property type="entry name" value="HAD-SF-IA-v3"/>
    <property type="match status" value="1"/>
</dbReference>
<sequence>MRYKLAVFDMDGTVLDTLDDLADAMNAALRETGMPERTREEVRKFVGNGAGELIRRAAPEGADDEALSALGEAFRARYYAHCADKTRPYDGIPGLLSALRAAGMKTAVVSNKPDKAVAKLAEDYFPRAFDIAVGEREGVRRKPAPDAVLEVMKRLGAAAEETVYIGDSDVDCATAANAGTDFIGVCWGFRPREVLEESGAKVVCATADELLALILGSER</sequence>
<dbReference type="PANTHER" id="PTHR43434:SF1">
    <property type="entry name" value="PHOSPHOGLYCOLATE PHOSPHATASE"/>
    <property type="match status" value="1"/>
</dbReference>
<dbReference type="InterPro" id="IPR023198">
    <property type="entry name" value="PGP-like_dom2"/>
</dbReference>
<evidence type="ECO:0000313" key="2">
    <source>
        <dbReference type="Proteomes" id="UP000886857"/>
    </source>
</evidence>
<reference evidence="1" key="2">
    <citation type="journal article" date="2021" name="PeerJ">
        <title>Extensive microbial diversity within the chicken gut microbiome revealed by metagenomics and culture.</title>
        <authorList>
            <person name="Gilroy R."/>
            <person name="Ravi A."/>
            <person name="Getino M."/>
            <person name="Pursley I."/>
            <person name="Horton D.L."/>
            <person name="Alikhan N.F."/>
            <person name="Baker D."/>
            <person name="Gharbi K."/>
            <person name="Hall N."/>
            <person name="Watson M."/>
            <person name="Adriaenssens E.M."/>
            <person name="Foster-Nyarko E."/>
            <person name="Jarju S."/>
            <person name="Secka A."/>
            <person name="Antonio M."/>
            <person name="Oren A."/>
            <person name="Chaudhuri R.R."/>
            <person name="La Ragione R."/>
            <person name="Hildebrand F."/>
            <person name="Pallen M.J."/>
        </authorList>
    </citation>
    <scope>NUCLEOTIDE SEQUENCE</scope>
    <source>
        <strain evidence="1">10406</strain>
    </source>
</reference>
<proteinExistence type="predicted"/>
<dbReference type="Gene3D" id="1.10.150.240">
    <property type="entry name" value="Putative phosphatase, domain 2"/>
    <property type="match status" value="1"/>
</dbReference>
<evidence type="ECO:0000313" key="1">
    <source>
        <dbReference type="EMBL" id="HIU98744.1"/>
    </source>
</evidence>
<dbReference type="Gene3D" id="3.40.50.1000">
    <property type="entry name" value="HAD superfamily/HAD-like"/>
    <property type="match status" value="1"/>
</dbReference>
<protein>
    <submittedName>
        <fullName evidence="1">HAD-IA family hydrolase</fullName>
    </submittedName>
</protein>
<dbReference type="EMBL" id="DVOE01000041">
    <property type="protein sequence ID" value="HIU98744.1"/>
    <property type="molecule type" value="Genomic_DNA"/>
</dbReference>
<dbReference type="Proteomes" id="UP000886857">
    <property type="component" value="Unassembled WGS sequence"/>
</dbReference>
<dbReference type="GO" id="GO:0005829">
    <property type="term" value="C:cytosol"/>
    <property type="evidence" value="ECO:0007669"/>
    <property type="project" value="TreeGrafter"/>
</dbReference>
<accession>A0A9D1N9J7</accession>
<organism evidence="1 2">
    <name type="scientific">Candidatus Limadaptatus stercoripullorum</name>
    <dbReference type="NCBI Taxonomy" id="2840846"/>
    <lineage>
        <taxon>Bacteria</taxon>
        <taxon>Bacillati</taxon>
        <taxon>Bacillota</taxon>
        <taxon>Clostridia</taxon>
        <taxon>Eubacteriales</taxon>
        <taxon>Candidatus Limadaptatus</taxon>
    </lineage>
</organism>
<dbReference type="SFLD" id="SFLDS00003">
    <property type="entry name" value="Haloacid_Dehalogenase"/>
    <property type="match status" value="1"/>
</dbReference>
<name>A0A9D1N9J7_9FIRM</name>
<dbReference type="PANTHER" id="PTHR43434">
    <property type="entry name" value="PHOSPHOGLYCOLATE PHOSPHATASE"/>
    <property type="match status" value="1"/>
</dbReference>